<dbReference type="Pfam" id="PF12937">
    <property type="entry name" value="F-box-like"/>
    <property type="match status" value="1"/>
</dbReference>
<dbReference type="PANTHER" id="PTHR13318">
    <property type="entry name" value="PARTNER OF PAIRED, ISOFORM B-RELATED"/>
    <property type="match status" value="1"/>
</dbReference>
<dbReference type="InterPro" id="IPR057207">
    <property type="entry name" value="FBXL15_LRR"/>
</dbReference>
<feature type="domain" description="F-box" evidence="1">
    <location>
        <begin position="1"/>
        <end position="37"/>
    </location>
</feature>
<dbReference type="PhylomeDB" id="A7RLW1"/>
<dbReference type="SMART" id="SM00256">
    <property type="entry name" value="FBOX"/>
    <property type="match status" value="1"/>
</dbReference>
<dbReference type="EMBL" id="DS469519">
    <property type="protein sequence ID" value="EDO47403.1"/>
    <property type="molecule type" value="Genomic_DNA"/>
</dbReference>
<proteinExistence type="predicted"/>
<dbReference type="InterPro" id="IPR006553">
    <property type="entry name" value="Leu-rich_rpt_Cys-con_subtyp"/>
</dbReference>
<protein>
    <recommendedName>
        <fullName evidence="1">F-box domain-containing protein</fullName>
    </recommendedName>
</protein>
<dbReference type="Proteomes" id="UP000001593">
    <property type="component" value="Unassembled WGS sequence"/>
</dbReference>
<dbReference type="SUPFAM" id="SSF52047">
    <property type="entry name" value="RNI-like"/>
    <property type="match status" value="1"/>
</dbReference>
<dbReference type="GO" id="GO:0005737">
    <property type="term" value="C:cytoplasm"/>
    <property type="evidence" value="ECO:0000318"/>
    <property type="project" value="GO_Central"/>
</dbReference>
<dbReference type="PROSITE" id="PS50181">
    <property type="entry name" value="FBOX"/>
    <property type="match status" value="1"/>
</dbReference>
<evidence type="ECO:0000259" key="1">
    <source>
        <dbReference type="PROSITE" id="PS50181"/>
    </source>
</evidence>
<sequence length="317" mass="36571">LLLKIFHFLPIKSRLSLRCVCWKWYQLLFDFSIWQKINLGDDLELLSSGRCFEFFTEWIFYFGARVQEVDVGGVAWVDDRMVVLIAQNCPNLKRLDLKACFKVTDASLKEVARYCTNLECINLYCTATTENGFEELVRRCRNISGCIHLTWCFFITDESLKSIANQCKCLKTFRIRECQQVTDQGLKEILLSCSMLRTLEIERLYQVSDLTNQSMNRAENLPNLQSLKITDTRMNDETLTKLTERCPNLRSLLKWLSVLVRRVHDSDLFAIATHSHQLIGLELGDCGGCSDRGVSSLSRGCPYLMKLVLKGCDDIRE</sequence>
<gene>
    <name evidence="2" type="ORF">NEMVEDRAFT_v1g33962</name>
</gene>
<dbReference type="Gene3D" id="1.20.1280.50">
    <property type="match status" value="1"/>
</dbReference>
<dbReference type="AlphaFoldDB" id="A7RLW1"/>
<organism evidence="2 3">
    <name type="scientific">Nematostella vectensis</name>
    <name type="common">Starlet sea anemone</name>
    <dbReference type="NCBI Taxonomy" id="45351"/>
    <lineage>
        <taxon>Eukaryota</taxon>
        <taxon>Metazoa</taxon>
        <taxon>Cnidaria</taxon>
        <taxon>Anthozoa</taxon>
        <taxon>Hexacorallia</taxon>
        <taxon>Actiniaria</taxon>
        <taxon>Edwardsiidae</taxon>
        <taxon>Nematostella</taxon>
    </lineage>
</organism>
<dbReference type="InterPro" id="IPR032675">
    <property type="entry name" value="LRR_dom_sf"/>
</dbReference>
<dbReference type="eggNOG" id="KOG4341">
    <property type="taxonomic scope" value="Eukaryota"/>
</dbReference>
<keyword evidence="3" id="KW-1185">Reference proteome</keyword>
<dbReference type="SMART" id="SM00367">
    <property type="entry name" value="LRR_CC"/>
    <property type="match status" value="6"/>
</dbReference>
<feature type="non-terminal residue" evidence="2">
    <location>
        <position position="1"/>
    </location>
</feature>
<dbReference type="HOGENOM" id="CLU_878732_0_0_1"/>
<name>A7RLW1_NEMVE</name>
<evidence type="ECO:0000313" key="3">
    <source>
        <dbReference type="Proteomes" id="UP000001593"/>
    </source>
</evidence>
<accession>A7RLW1</accession>
<reference evidence="2 3" key="1">
    <citation type="journal article" date="2007" name="Science">
        <title>Sea anemone genome reveals ancestral eumetazoan gene repertoire and genomic organization.</title>
        <authorList>
            <person name="Putnam N.H."/>
            <person name="Srivastava M."/>
            <person name="Hellsten U."/>
            <person name="Dirks B."/>
            <person name="Chapman J."/>
            <person name="Salamov A."/>
            <person name="Terry A."/>
            <person name="Shapiro H."/>
            <person name="Lindquist E."/>
            <person name="Kapitonov V.V."/>
            <person name="Jurka J."/>
            <person name="Genikhovich G."/>
            <person name="Grigoriev I.V."/>
            <person name="Lucas S.M."/>
            <person name="Steele R.E."/>
            <person name="Finnerty J.R."/>
            <person name="Technau U."/>
            <person name="Martindale M.Q."/>
            <person name="Rokhsar D.S."/>
        </authorList>
    </citation>
    <scope>NUCLEOTIDE SEQUENCE [LARGE SCALE GENOMIC DNA]</scope>
    <source>
        <strain evidence="3">CH2 X CH6</strain>
    </source>
</reference>
<dbReference type="Gene3D" id="3.80.10.10">
    <property type="entry name" value="Ribonuclease Inhibitor"/>
    <property type="match status" value="2"/>
</dbReference>
<dbReference type="Pfam" id="PF25372">
    <property type="entry name" value="DUF7885"/>
    <property type="match status" value="1"/>
</dbReference>
<dbReference type="OMA" id="FRIRECQ"/>
<dbReference type="InParanoid" id="A7RLW1"/>
<dbReference type="InterPro" id="IPR001810">
    <property type="entry name" value="F-box_dom"/>
</dbReference>
<dbReference type="STRING" id="45351.A7RLW1"/>
<feature type="non-terminal residue" evidence="2">
    <location>
        <position position="317"/>
    </location>
</feature>
<dbReference type="PANTHER" id="PTHR13318:SF95">
    <property type="entry name" value="F-BOX PROTEIN YLR352W"/>
    <property type="match status" value="1"/>
</dbReference>
<evidence type="ECO:0000313" key="2">
    <source>
        <dbReference type="EMBL" id="EDO47403.1"/>
    </source>
</evidence>